<evidence type="ECO:0000256" key="10">
    <source>
        <dbReference type="ARBA" id="ARBA00023288"/>
    </source>
</evidence>
<keyword evidence="7" id="KW-0472">Membrane</keyword>
<dbReference type="WBParaSite" id="SRDH1_32650.1">
    <property type="protein sequence ID" value="SRDH1_32650.1"/>
    <property type="gene ID" value="SRDH1_32650"/>
</dbReference>
<dbReference type="GO" id="GO:0005886">
    <property type="term" value="C:plasma membrane"/>
    <property type="evidence" value="ECO:0007669"/>
    <property type="project" value="UniProtKB-SubCell"/>
</dbReference>
<accession>A0AA85F2J7</accession>
<dbReference type="Pfam" id="PF01153">
    <property type="entry name" value="Glypican"/>
    <property type="match status" value="1"/>
</dbReference>
<evidence type="ECO:0000256" key="11">
    <source>
        <dbReference type="RuleBase" id="RU003518"/>
    </source>
</evidence>
<proteinExistence type="inferred from homology"/>
<evidence type="ECO:0000256" key="8">
    <source>
        <dbReference type="ARBA" id="ARBA00023180"/>
    </source>
</evidence>
<evidence type="ECO:0000256" key="3">
    <source>
        <dbReference type="ARBA" id="ARBA00022475"/>
    </source>
</evidence>
<sequence>MTNFEVMRTSCSILLIVTLCTSAYALDCTIFKQEWMKLRYTMLTGVHSSTIIGPTSNICPVTGTSCCDVSMEHEMYSVGQRQLIKQSNSWLQVAWKMSNDSAVLESIFQADLQQAKRRLHQFFSRIYGYNYKLHRNFFFGFFTDLEQYMAGQRGQLGVLIKNFFSQLRDNIVSLIEKSGQVISNPPFGSFSPNTGSFGNNLHGVSGTDEASESRRIRCLSEKIAQLHPFDDVDVRLHARMMEAYPPARMLVNVLSVTSKLLHHLVDQVVAQSQCILGITRYKFCAICEAQSLDNVCPESCSQLLARCLHGDGPDEAQLAYIWPQLIDTIIMATNRLERSFNFPAVNRNLQMEISEAITSLQTRYSETKSKFESECQFGSAGQRMPTLFNPIRPSHSSQKNRANHSDISRWSMISNMNRRLNRIARSSSYPHSSPVSQEFLDWQTRQQLSQVIPSNNRPKKIDYSQQRTSKTSDDWDASDKENPMNAPHDLVRQVNEIKQAYSSLRDLFTGPAGNLCPTNSTAMSNGNSSHVNQSTHCWNPPRLPDTPPDAGITQILTQLYEASKRLHEASTNTKDPDTLVVKLPPRSNSASGTYSRNDQNSYLSASLTDPLSANQFLAQDQWQGPKQSRMDNSYETERNIRIESGSGNQPNTLQFPDDSLSQSYEQSSSQFNNMFPDDPQNKNDPRMYSSVINADTKRTVVSQGTDSNMYFNQKSTQQWPQKSSVYNSWGNVEHQRDKWKFNGSTDFNIPIFQEPTTESVPLTTGMTTTTTTTTFSSTTVTASTALLYNSTELITIPSALEKPSDSSSLEVKDIVTESVTRQTPLTVRTDSALDRHPQTTTQLYIDPKLKSGTYTESFLPSTDQSSNIGFLPDDEDNAQMISKQIPYQTPDSQKINSWHQTSEVSRRRFHEGSGGSGISPSVLTPQYQGPQTLWTQSGRKLANPNAADTRYNEEFIGPQPDKNQPFYPTTQEPENRGDEEVWNVSPDKLASGFLEGASGMSPNIEWNEDKNDRHTGSSQWQDTPGGSRSGNPGVLQNPVPEDTAILPPSAQPTQPPIPSRIDHVPEVLPQPPLPPPEVWVPAKLSPGQPVPPILLIREYSVEGPLYGKEDTVSHNYNSAPHQQLITSIFLPLLTIFIL</sequence>
<comment type="subcellular location">
    <subcellularLocation>
        <location evidence="1">Cell membrane</location>
        <topology evidence="1">Lipid-anchor</topology>
        <topology evidence="1">GPI-anchor</topology>
    </subcellularLocation>
</comment>
<keyword evidence="6" id="KW-0654">Proteoglycan</keyword>
<feature type="compositionally biased region" description="Polar residues" evidence="12">
    <location>
        <begin position="918"/>
        <end position="929"/>
    </location>
</feature>
<evidence type="ECO:0000256" key="12">
    <source>
        <dbReference type="SAM" id="MobiDB-lite"/>
    </source>
</evidence>
<evidence type="ECO:0000256" key="5">
    <source>
        <dbReference type="ARBA" id="ARBA00022729"/>
    </source>
</evidence>
<dbReference type="GO" id="GO:0016477">
    <property type="term" value="P:cell migration"/>
    <property type="evidence" value="ECO:0007669"/>
    <property type="project" value="TreeGrafter"/>
</dbReference>
<dbReference type="Proteomes" id="UP000050792">
    <property type="component" value="Unassembled WGS sequence"/>
</dbReference>
<evidence type="ECO:0000256" key="1">
    <source>
        <dbReference type="ARBA" id="ARBA00004609"/>
    </source>
</evidence>
<feature type="compositionally biased region" description="Low complexity" evidence="12">
    <location>
        <begin position="659"/>
        <end position="670"/>
    </location>
</feature>
<evidence type="ECO:0008006" key="17">
    <source>
        <dbReference type="Google" id="ProtNLM"/>
    </source>
</evidence>
<protein>
    <recommendedName>
        <fullName evidence="17">Glypican</fullName>
    </recommendedName>
</protein>
<evidence type="ECO:0000256" key="2">
    <source>
        <dbReference type="ARBA" id="ARBA00010260"/>
    </source>
</evidence>
<dbReference type="GO" id="GO:1905475">
    <property type="term" value="P:regulation of protein localization to membrane"/>
    <property type="evidence" value="ECO:0007669"/>
    <property type="project" value="TreeGrafter"/>
</dbReference>
<feature type="chain" id="PRO_5044704709" description="Glypican" evidence="13">
    <location>
        <begin position="26"/>
        <end position="1138"/>
    </location>
</feature>
<keyword evidence="5 13" id="KW-0732">Signal</keyword>
<keyword evidence="4" id="KW-0336">GPI-anchor</keyword>
<reference evidence="15 16" key="2">
    <citation type="submission" date="2023-11" db="UniProtKB">
        <authorList>
            <consortium name="WormBaseParasite"/>
        </authorList>
    </citation>
    <scope>IDENTIFICATION</scope>
</reference>
<feature type="region of interest" description="Disordered" evidence="12">
    <location>
        <begin position="566"/>
        <end position="601"/>
    </location>
</feature>
<dbReference type="GO" id="GO:0009986">
    <property type="term" value="C:cell surface"/>
    <property type="evidence" value="ECO:0007669"/>
    <property type="project" value="TreeGrafter"/>
</dbReference>
<feature type="region of interest" description="Disordered" evidence="12">
    <location>
        <begin position="449"/>
        <end position="486"/>
    </location>
</feature>
<dbReference type="GO" id="GO:0098552">
    <property type="term" value="C:side of membrane"/>
    <property type="evidence" value="ECO:0007669"/>
    <property type="project" value="UniProtKB-KW"/>
</dbReference>
<feature type="compositionally biased region" description="Basic and acidic residues" evidence="12">
    <location>
        <begin position="470"/>
        <end position="482"/>
    </location>
</feature>
<feature type="compositionally biased region" description="Polar residues" evidence="12">
    <location>
        <begin position="1016"/>
        <end position="1030"/>
    </location>
</feature>
<dbReference type="AlphaFoldDB" id="A0AA85F2J7"/>
<name>A0AA85F2J7_9TREM</name>
<dbReference type="PANTHER" id="PTHR10822">
    <property type="entry name" value="GLYPICAN"/>
    <property type="match status" value="1"/>
</dbReference>
<evidence type="ECO:0000313" key="16">
    <source>
        <dbReference type="WBParaSite" id="SRDH1_32650.5"/>
    </source>
</evidence>
<dbReference type="WBParaSite" id="SRDH1_32650.5">
    <property type="protein sequence ID" value="SRDH1_32650.5"/>
    <property type="gene ID" value="SRDH1_32650"/>
</dbReference>
<dbReference type="PANTHER" id="PTHR10822:SF29">
    <property type="entry name" value="DIVISION ABNORMALLY DELAYED PROTEIN"/>
    <property type="match status" value="1"/>
</dbReference>
<evidence type="ECO:0000256" key="7">
    <source>
        <dbReference type="ARBA" id="ARBA00023136"/>
    </source>
</evidence>
<feature type="region of interest" description="Disordered" evidence="12">
    <location>
        <begin position="952"/>
        <end position="1066"/>
    </location>
</feature>
<evidence type="ECO:0000256" key="9">
    <source>
        <dbReference type="ARBA" id="ARBA00023207"/>
    </source>
</evidence>
<keyword evidence="9" id="KW-0357">Heparan sulfate</keyword>
<feature type="compositionally biased region" description="Polar residues" evidence="12">
    <location>
        <begin position="645"/>
        <end position="654"/>
    </location>
</feature>
<feature type="compositionally biased region" description="Pro residues" evidence="12">
    <location>
        <begin position="1049"/>
        <end position="1058"/>
    </location>
</feature>
<evidence type="ECO:0000256" key="13">
    <source>
        <dbReference type="SAM" id="SignalP"/>
    </source>
</evidence>
<organism evidence="14 16">
    <name type="scientific">Schistosoma rodhaini</name>
    <dbReference type="NCBI Taxonomy" id="6188"/>
    <lineage>
        <taxon>Eukaryota</taxon>
        <taxon>Metazoa</taxon>
        <taxon>Spiralia</taxon>
        <taxon>Lophotrochozoa</taxon>
        <taxon>Platyhelminthes</taxon>
        <taxon>Trematoda</taxon>
        <taxon>Digenea</taxon>
        <taxon>Strigeidida</taxon>
        <taxon>Schistosomatoidea</taxon>
        <taxon>Schistosomatidae</taxon>
        <taxon>Schistosoma</taxon>
    </lineage>
</organism>
<evidence type="ECO:0000313" key="15">
    <source>
        <dbReference type="WBParaSite" id="SRDH1_32650.1"/>
    </source>
</evidence>
<feature type="region of interest" description="Disordered" evidence="12">
    <location>
        <begin position="641"/>
        <end position="684"/>
    </location>
</feature>
<evidence type="ECO:0000313" key="14">
    <source>
        <dbReference type="Proteomes" id="UP000050792"/>
    </source>
</evidence>
<dbReference type="GO" id="GO:0005576">
    <property type="term" value="C:extracellular region"/>
    <property type="evidence" value="ECO:0007669"/>
    <property type="project" value="TreeGrafter"/>
</dbReference>
<feature type="compositionally biased region" description="Polar residues" evidence="12">
    <location>
        <begin position="586"/>
        <end position="601"/>
    </location>
</feature>
<evidence type="ECO:0000256" key="6">
    <source>
        <dbReference type="ARBA" id="ARBA00022974"/>
    </source>
</evidence>
<dbReference type="InterPro" id="IPR001863">
    <property type="entry name" value="Glypican"/>
</dbReference>
<keyword evidence="3" id="KW-1003">Cell membrane</keyword>
<keyword evidence="8" id="KW-0325">Glycoprotein</keyword>
<comment type="similarity">
    <text evidence="2 11">Belongs to the glypican family.</text>
</comment>
<keyword evidence="10" id="KW-0449">Lipoprotein</keyword>
<evidence type="ECO:0000256" key="4">
    <source>
        <dbReference type="ARBA" id="ARBA00022622"/>
    </source>
</evidence>
<feature type="region of interest" description="Disordered" evidence="12">
    <location>
        <begin position="905"/>
        <end position="929"/>
    </location>
</feature>
<dbReference type="GO" id="GO:0009966">
    <property type="term" value="P:regulation of signal transduction"/>
    <property type="evidence" value="ECO:0007669"/>
    <property type="project" value="InterPro"/>
</dbReference>
<reference evidence="14" key="1">
    <citation type="submission" date="2022-06" db="EMBL/GenBank/DDBJ databases">
        <authorList>
            <person name="Berger JAMES D."/>
            <person name="Berger JAMES D."/>
        </authorList>
    </citation>
    <scope>NUCLEOTIDE SEQUENCE [LARGE SCALE GENOMIC DNA]</scope>
</reference>
<feature type="signal peptide" evidence="13">
    <location>
        <begin position="1"/>
        <end position="25"/>
    </location>
</feature>
<keyword evidence="14" id="KW-1185">Reference proteome</keyword>